<protein>
    <submittedName>
        <fullName evidence="1">DNA phosphorothioation-associated DGQHR protein 1</fullName>
    </submittedName>
</protein>
<dbReference type="OrthoDB" id="9789139at2"/>
<comment type="caution">
    <text evidence="1">The sequence shown here is derived from an EMBL/GenBank/DDBJ whole genome shotgun (WGS) entry which is preliminary data.</text>
</comment>
<evidence type="ECO:0000313" key="2">
    <source>
        <dbReference type="Proteomes" id="UP000245489"/>
    </source>
</evidence>
<proteinExistence type="predicted"/>
<keyword evidence="2" id="KW-1185">Reference proteome</keyword>
<dbReference type="AlphaFoldDB" id="A0A316DG56"/>
<dbReference type="InterPro" id="IPR017642">
    <property type="entry name" value="DNA_S_mod_DndB"/>
</dbReference>
<dbReference type="EMBL" id="QGGO01000037">
    <property type="protein sequence ID" value="PWK17191.1"/>
    <property type="molecule type" value="Genomic_DNA"/>
</dbReference>
<accession>A0A316DG56</accession>
<dbReference type="NCBIfam" id="TIGR03187">
    <property type="entry name" value="DGQHR"/>
    <property type="match status" value="1"/>
</dbReference>
<dbReference type="InterPro" id="IPR017601">
    <property type="entry name" value="DGQHR-contain_dom"/>
</dbReference>
<sequence>MKRQLDALEVKQPFGVFYLCVMKAKDLLELTFTSPIRYENGKLVGSQRLLDEDRRVKEIKEFVEGYDAAIPNSIILAANYDENGFNVDDDSIRWKYEKGKLIIPTESRITSIIDGQHRLFGFKDANYAAQEMDLVCSVYIDLPNALQAFLFATINSNQRKVDKSLAYEQFGFNVDNEKSESWSPDKLAIALYKKFNEDSDSPFFHHIKIAPQIDEVLRQTLQDSEWRISTATIVDGILRLISSNPKRDKYELQKIYISERSRDALKYDNTPLRMLYLNNQDSVIYRIIFNFFESAKECLFSHATPSSYIFKTVGVQGLFDFLRDLLNMDYKEDNTLKSANLSKTRFVEVLQKASSVNFSDNYFQASGVGRSRVKNLLLFANNMYTGNKQEEISEMNRLLGR</sequence>
<dbReference type="CDD" id="cd16413">
    <property type="entry name" value="DGQHR_domain"/>
    <property type="match status" value="1"/>
</dbReference>
<reference evidence="1 2" key="1">
    <citation type="submission" date="2018-05" db="EMBL/GenBank/DDBJ databases">
        <title>Genomic Encyclopedia of Archaeal and Bacterial Type Strains, Phase II (KMG-II): from individual species to whole genera.</title>
        <authorList>
            <person name="Goeker M."/>
        </authorList>
    </citation>
    <scope>NUCLEOTIDE SEQUENCE [LARGE SCALE GENOMIC DNA]</scope>
    <source>
        <strain evidence="1 2">DSM 22214</strain>
    </source>
</reference>
<name>A0A316DG56_9BACT</name>
<gene>
    <name evidence="1" type="ORF">LV89_04477</name>
</gene>
<dbReference type="Pfam" id="PF14072">
    <property type="entry name" value="DndB"/>
    <property type="match status" value="1"/>
</dbReference>
<dbReference type="RefSeq" id="WP_109745128.1">
    <property type="nucleotide sequence ID" value="NZ_QGGO01000037.1"/>
</dbReference>
<organism evidence="1 2">
    <name type="scientific">Arcicella aurantiaca</name>
    <dbReference type="NCBI Taxonomy" id="591202"/>
    <lineage>
        <taxon>Bacteria</taxon>
        <taxon>Pseudomonadati</taxon>
        <taxon>Bacteroidota</taxon>
        <taxon>Cytophagia</taxon>
        <taxon>Cytophagales</taxon>
        <taxon>Flectobacillaceae</taxon>
        <taxon>Arcicella</taxon>
    </lineage>
</organism>
<dbReference type="Proteomes" id="UP000245489">
    <property type="component" value="Unassembled WGS sequence"/>
</dbReference>
<evidence type="ECO:0000313" key="1">
    <source>
        <dbReference type="EMBL" id="PWK17191.1"/>
    </source>
</evidence>